<dbReference type="AlphaFoldDB" id="A0A813I8M7"/>
<sequence length="496" mass="53143">MGCPGESLEAWAIWAAWGAAHGTPFVARPQKCRRAGSELRPGPRLRLRPVLAPGAKESNGAGDVGRLPGEAPCLAPSLAQTQALGWHTKLPDSSPEPVSHWPSLPSEKELSAQHEAPQEEIRWQQQGCEQKADKESAETVAAAAETQDETAGEATDGISKCCTSSDARAHGAQSGATSDLSQSQEPLWPHGSEAFAFVRRSLDGSGGSGVPAEGQERSACSTDAARTCSSASADEEGFQHLRHRLQRHWNHKVGRGKPFMSTGGCGGNDDNKDEEEEAQAAPDRAEASSEEARPCGVAVDPDDYQLWLSQRRAALRQDGEFGAALRDALELFSLAPESQTVLFGLAVSRLESGGQDQQALAEFRSLQRLGASGLPELPSWLRRARHWAVQPARRNHYRALGVPADATASAVRQAYRRAALNWHPDRPSGDAARFHAAQEAWELLGSETLRNVYDFGAVADPSELMPRGSVPSAASATPPAERGRAYSCGVDYSRSD</sequence>
<reference evidence="3" key="1">
    <citation type="submission" date="2021-02" db="EMBL/GenBank/DDBJ databases">
        <authorList>
            <person name="Dougan E. K."/>
            <person name="Rhodes N."/>
            <person name="Thang M."/>
            <person name="Chan C."/>
        </authorList>
    </citation>
    <scope>NUCLEOTIDE SEQUENCE</scope>
</reference>
<dbReference type="InterPro" id="IPR001623">
    <property type="entry name" value="DnaJ_domain"/>
</dbReference>
<feature type="region of interest" description="Disordered" evidence="1">
    <location>
        <begin position="253"/>
        <end position="295"/>
    </location>
</feature>
<dbReference type="CDD" id="cd06257">
    <property type="entry name" value="DnaJ"/>
    <property type="match status" value="1"/>
</dbReference>
<feature type="region of interest" description="Disordered" evidence="1">
    <location>
        <begin position="463"/>
        <end position="496"/>
    </location>
</feature>
<evidence type="ECO:0000256" key="1">
    <source>
        <dbReference type="SAM" id="MobiDB-lite"/>
    </source>
</evidence>
<dbReference type="PROSITE" id="PS50076">
    <property type="entry name" value="DNAJ_2"/>
    <property type="match status" value="1"/>
</dbReference>
<dbReference type="EMBL" id="CAJNNW010006856">
    <property type="protein sequence ID" value="CAE8648679.1"/>
    <property type="molecule type" value="Genomic_DNA"/>
</dbReference>
<feature type="region of interest" description="Disordered" evidence="1">
    <location>
        <begin position="34"/>
        <end position="68"/>
    </location>
</feature>
<feature type="compositionally biased region" description="Basic and acidic residues" evidence="1">
    <location>
        <begin position="106"/>
        <end position="122"/>
    </location>
</feature>
<dbReference type="Proteomes" id="UP000626109">
    <property type="component" value="Unassembled WGS sequence"/>
</dbReference>
<feature type="compositionally biased region" description="Polar residues" evidence="1">
    <location>
        <begin position="174"/>
        <end position="185"/>
    </location>
</feature>
<proteinExistence type="predicted"/>
<evidence type="ECO:0000313" key="3">
    <source>
        <dbReference type="EMBL" id="CAE8648679.1"/>
    </source>
</evidence>
<dbReference type="InterPro" id="IPR036869">
    <property type="entry name" value="J_dom_sf"/>
</dbReference>
<organism evidence="3 4">
    <name type="scientific">Polarella glacialis</name>
    <name type="common">Dinoflagellate</name>
    <dbReference type="NCBI Taxonomy" id="89957"/>
    <lineage>
        <taxon>Eukaryota</taxon>
        <taxon>Sar</taxon>
        <taxon>Alveolata</taxon>
        <taxon>Dinophyceae</taxon>
        <taxon>Suessiales</taxon>
        <taxon>Suessiaceae</taxon>
        <taxon>Polarella</taxon>
    </lineage>
</organism>
<dbReference type="Pfam" id="PF00226">
    <property type="entry name" value="DnaJ"/>
    <property type="match status" value="1"/>
</dbReference>
<feature type="domain" description="J" evidence="2">
    <location>
        <begin position="395"/>
        <end position="457"/>
    </location>
</feature>
<dbReference type="PRINTS" id="PR00625">
    <property type="entry name" value="JDOMAIN"/>
</dbReference>
<feature type="compositionally biased region" description="Low complexity" evidence="1">
    <location>
        <begin position="469"/>
        <end position="480"/>
    </location>
</feature>
<dbReference type="SUPFAM" id="SSF46565">
    <property type="entry name" value="Chaperone J-domain"/>
    <property type="match status" value="1"/>
</dbReference>
<feature type="compositionally biased region" description="Low complexity" evidence="1">
    <location>
        <begin position="39"/>
        <end position="55"/>
    </location>
</feature>
<dbReference type="PANTHER" id="PTHR24074">
    <property type="entry name" value="CO-CHAPERONE PROTEIN DJLA"/>
    <property type="match status" value="1"/>
</dbReference>
<evidence type="ECO:0000259" key="2">
    <source>
        <dbReference type="PROSITE" id="PS50076"/>
    </source>
</evidence>
<name>A0A813I8M7_POLGL</name>
<accession>A0A813I8M7</accession>
<dbReference type="InterPro" id="IPR050817">
    <property type="entry name" value="DjlA_DnaK_co-chaperone"/>
</dbReference>
<protein>
    <recommendedName>
        <fullName evidence="2">J domain-containing protein</fullName>
    </recommendedName>
</protein>
<dbReference type="Gene3D" id="1.10.287.110">
    <property type="entry name" value="DnaJ domain"/>
    <property type="match status" value="1"/>
</dbReference>
<feature type="compositionally biased region" description="Basic and acidic residues" evidence="1">
    <location>
        <begin position="283"/>
        <end position="293"/>
    </location>
</feature>
<dbReference type="SMART" id="SM00271">
    <property type="entry name" value="DnaJ"/>
    <property type="match status" value="1"/>
</dbReference>
<feature type="region of interest" description="Disordered" evidence="1">
    <location>
        <begin position="87"/>
        <end position="231"/>
    </location>
</feature>
<evidence type="ECO:0000313" key="4">
    <source>
        <dbReference type="Proteomes" id="UP000626109"/>
    </source>
</evidence>
<gene>
    <name evidence="3" type="ORF">PGLA2088_LOCUS6770</name>
</gene>
<comment type="caution">
    <text evidence="3">The sequence shown here is derived from an EMBL/GenBank/DDBJ whole genome shotgun (WGS) entry which is preliminary data.</text>
</comment>